<dbReference type="PANTHER" id="PTHR12663:SF0">
    <property type="entry name" value="PRECOCIOUS DISSOCIATION OF SISTERS 5, ISOFORM A"/>
    <property type="match status" value="1"/>
</dbReference>
<keyword evidence="3" id="KW-0498">Mitosis</keyword>
<accession>B8C526</accession>
<dbReference type="OMA" id="HRIAPNI"/>
<sequence>SQNDIVRRLQTITETLSTDTSIEPNSPQHPSLASLASTLISPSYLHSKDKDIRLHSVLACMELFYIYAPEPPWDEEEILGIFEQMIRQLGNLAHCTADSGNFEYYFRILEQLSEVKIGVVLVDLIRTESSVKKEALEMLCELIKTILQCVSVDHPPEVVAHAEIAISACIEEFEGVIPICVLDELLVTMPPSQIQQTNTSYLVAAKVVRKTEDKISSPIAGLLNGLLGGDPYVVDQTSISCVDGNVWSISYELHRIAPNILTTVIGTVATSLVSGEANVRWRATKLLGRLFGARTSDIAKRFGPCFRDWLRRGNDNEPKIRETMVKCLVNFITNKHNEIDLCSDVSDTLANIITNDPILEIPEANASNDRRTPNPPISAISSELLHAVGKRVMSKNKTEHRDAITGLAQIYYKH</sequence>
<dbReference type="InterPro" id="IPR039776">
    <property type="entry name" value="Pds5"/>
</dbReference>
<evidence type="ECO:0000313" key="6">
    <source>
        <dbReference type="EMBL" id="EED91434.1"/>
    </source>
</evidence>
<organism evidence="6 7">
    <name type="scientific">Thalassiosira pseudonana</name>
    <name type="common">Marine diatom</name>
    <name type="synonym">Cyclotella nana</name>
    <dbReference type="NCBI Taxonomy" id="35128"/>
    <lineage>
        <taxon>Eukaryota</taxon>
        <taxon>Sar</taxon>
        <taxon>Stramenopiles</taxon>
        <taxon>Ochrophyta</taxon>
        <taxon>Bacillariophyta</taxon>
        <taxon>Coscinodiscophyceae</taxon>
        <taxon>Thalassiosirophycidae</taxon>
        <taxon>Thalassiosirales</taxon>
        <taxon>Thalassiosiraceae</taxon>
        <taxon>Thalassiosira</taxon>
    </lineage>
</organism>
<proteinExistence type="predicted"/>
<dbReference type="PANTHER" id="PTHR12663">
    <property type="entry name" value="ANDROGEN INDUCED INHIBITOR OF PROLIFERATION AS3 / PDS5-RELATED"/>
    <property type="match status" value="1"/>
</dbReference>
<protein>
    <submittedName>
        <fullName evidence="6">Uncharacterized protein</fullName>
    </submittedName>
</protein>
<evidence type="ECO:0000313" key="7">
    <source>
        <dbReference type="Proteomes" id="UP000001449"/>
    </source>
</evidence>
<name>B8C526_THAPS</name>
<evidence type="ECO:0000256" key="4">
    <source>
        <dbReference type="ARBA" id="ARBA00023242"/>
    </source>
</evidence>
<feature type="non-terminal residue" evidence="6">
    <location>
        <position position="414"/>
    </location>
</feature>
<dbReference type="InParanoid" id="B8C526"/>
<evidence type="ECO:0000256" key="1">
    <source>
        <dbReference type="ARBA" id="ARBA00004123"/>
    </source>
</evidence>
<dbReference type="HOGENOM" id="CLU_664987_0_0_1"/>
<keyword evidence="4" id="KW-0539">Nucleus</keyword>
<keyword evidence="5" id="KW-0131">Cell cycle</keyword>
<dbReference type="InterPro" id="IPR011989">
    <property type="entry name" value="ARM-like"/>
</dbReference>
<dbReference type="GO" id="GO:0051301">
    <property type="term" value="P:cell division"/>
    <property type="evidence" value="ECO:0007669"/>
    <property type="project" value="UniProtKB-KW"/>
</dbReference>
<dbReference type="Gene3D" id="1.25.10.10">
    <property type="entry name" value="Leucine-rich Repeat Variant"/>
    <property type="match status" value="1"/>
</dbReference>
<evidence type="ECO:0000256" key="2">
    <source>
        <dbReference type="ARBA" id="ARBA00022618"/>
    </source>
</evidence>
<dbReference type="STRING" id="35128.B8C526"/>
<feature type="non-terminal residue" evidence="6">
    <location>
        <position position="1"/>
    </location>
</feature>
<keyword evidence="7" id="KW-1185">Reference proteome</keyword>
<keyword evidence="2" id="KW-0132">Cell division</keyword>
<dbReference type="InterPro" id="IPR016024">
    <property type="entry name" value="ARM-type_fold"/>
</dbReference>
<dbReference type="SUPFAM" id="SSF48371">
    <property type="entry name" value="ARM repeat"/>
    <property type="match status" value="1"/>
</dbReference>
<dbReference type="GeneID" id="7451126"/>
<evidence type="ECO:0000256" key="5">
    <source>
        <dbReference type="ARBA" id="ARBA00023306"/>
    </source>
</evidence>
<reference evidence="6 7" key="2">
    <citation type="journal article" date="2008" name="Nature">
        <title>The Phaeodactylum genome reveals the evolutionary history of diatom genomes.</title>
        <authorList>
            <person name="Bowler C."/>
            <person name="Allen A.E."/>
            <person name="Badger J.H."/>
            <person name="Grimwood J."/>
            <person name="Jabbari K."/>
            <person name="Kuo A."/>
            <person name="Maheswari U."/>
            <person name="Martens C."/>
            <person name="Maumus F."/>
            <person name="Otillar R.P."/>
            <person name="Rayko E."/>
            <person name="Salamov A."/>
            <person name="Vandepoele K."/>
            <person name="Beszteri B."/>
            <person name="Gruber A."/>
            <person name="Heijde M."/>
            <person name="Katinka M."/>
            <person name="Mock T."/>
            <person name="Valentin K."/>
            <person name="Verret F."/>
            <person name="Berges J.A."/>
            <person name="Brownlee C."/>
            <person name="Cadoret J.P."/>
            <person name="Chiovitti A."/>
            <person name="Choi C.J."/>
            <person name="Coesel S."/>
            <person name="De Martino A."/>
            <person name="Detter J.C."/>
            <person name="Durkin C."/>
            <person name="Falciatore A."/>
            <person name="Fournet J."/>
            <person name="Haruta M."/>
            <person name="Huysman M.J."/>
            <person name="Jenkins B.D."/>
            <person name="Jiroutova K."/>
            <person name="Jorgensen R.E."/>
            <person name="Joubert Y."/>
            <person name="Kaplan A."/>
            <person name="Kroger N."/>
            <person name="Kroth P.G."/>
            <person name="La Roche J."/>
            <person name="Lindquist E."/>
            <person name="Lommer M."/>
            <person name="Martin-Jezequel V."/>
            <person name="Lopez P.J."/>
            <person name="Lucas S."/>
            <person name="Mangogna M."/>
            <person name="McGinnis K."/>
            <person name="Medlin L.K."/>
            <person name="Montsant A."/>
            <person name="Oudot-Le Secq M.P."/>
            <person name="Napoli C."/>
            <person name="Obornik M."/>
            <person name="Parker M.S."/>
            <person name="Petit J.L."/>
            <person name="Porcel B.M."/>
            <person name="Poulsen N."/>
            <person name="Robison M."/>
            <person name="Rychlewski L."/>
            <person name="Rynearson T.A."/>
            <person name="Schmutz J."/>
            <person name="Shapiro H."/>
            <person name="Siaut M."/>
            <person name="Stanley M."/>
            <person name="Sussman M.R."/>
            <person name="Taylor A.R."/>
            <person name="Vardi A."/>
            <person name="von Dassow P."/>
            <person name="Vyverman W."/>
            <person name="Willis A."/>
            <person name="Wyrwicz L.S."/>
            <person name="Rokhsar D.S."/>
            <person name="Weissenbach J."/>
            <person name="Armbrust E.V."/>
            <person name="Green B.R."/>
            <person name="Van de Peer Y."/>
            <person name="Grigoriev I.V."/>
        </authorList>
    </citation>
    <scope>NUCLEOTIDE SEQUENCE [LARGE SCALE GENOMIC DNA]</scope>
    <source>
        <strain evidence="6 7">CCMP1335</strain>
    </source>
</reference>
<dbReference type="AlphaFoldDB" id="B8C526"/>
<dbReference type="GO" id="GO:0007064">
    <property type="term" value="P:mitotic sister chromatid cohesion"/>
    <property type="evidence" value="ECO:0007669"/>
    <property type="project" value="InterPro"/>
</dbReference>
<dbReference type="EMBL" id="CM000643">
    <property type="protein sequence ID" value="EED91434.1"/>
    <property type="molecule type" value="Genomic_DNA"/>
</dbReference>
<evidence type="ECO:0000256" key="3">
    <source>
        <dbReference type="ARBA" id="ARBA00022776"/>
    </source>
</evidence>
<dbReference type="PaxDb" id="35128-Thaps262697"/>
<dbReference type="Proteomes" id="UP000001449">
    <property type="component" value="Chromosome 6"/>
</dbReference>
<dbReference type="Pfam" id="PF20168">
    <property type="entry name" value="PDS5"/>
    <property type="match status" value="1"/>
</dbReference>
<dbReference type="RefSeq" id="XP_002291327.1">
    <property type="nucleotide sequence ID" value="XM_002291291.1"/>
</dbReference>
<dbReference type="eggNOG" id="KOG1525">
    <property type="taxonomic scope" value="Eukaryota"/>
</dbReference>
<reference evidence="6 7" key="1">
    <citation type="journal article" date="2004" name="Science">
        <title>The genome of the diatom Thalassiosira pseudonana: ecology, evolution, and metabolism.</title>
        <authorList>
            <person name="Armbrust E.V."/>
            <person name="Berges J.A."/>
            <person name="Bowler C."/>
            <person name="Green B.R."/>
            <person name="Martinez D."/>
            <person name="Putnam N.H."/>
            <person name="Zhou S."/>
            <person name="Allen A.E."/>
            <person name="Apt K.E."/>
            <person name="Bechner M."/>
            <person name="Brzezinski M.A."/>
            <person name="Chaal B.K."/>
            <person name="Chiovitti A."/>
            <person name="Davis A.K."/>
            <person name="Demarest M.S."/>
            <person name="Detter J.C."/>
            <person name="Glavina T."/>
            <person name="Goodstein D."/>
            <person name="Hadi M.Z."/>
            <person name="Hellsten U."/>
            <person name="Hildebrand M."/>
            <person name="Jenkins B.D."/>
            <person name="Jurka J."/>
            <person name="Kapitonov V.V."/>
            <person name="Kroger N."/>
            <person name="Lau W.W."/>
            <person name="Lane T.W."/>
            <person name="Larimer F.W."/>
            <person name="Lippmeier J.C."/>
            <person name="Lucas S."/>
            <person name="Medina M."/>
            <person name="Montsant A."/>
            <person name="Obornik M."/>
            <person name="Parker M.S."/>
            <person name="Palenik B."/>
            <person name="Pazour G.J."/>
            <person name="Richardson P.M."/>
            <person name="Rynearson T.A."/>
            <person name="Saito M.A."/>
            <person name="Schwartz D.C."/>
            <person name="Thamatrakoln K."/>
            <person name="Valentin K."/>
            <person name="Vardi A."/>
            <person name="Wilkerson F.P."/>
            <person name="Rokhsar D.S."/>
        </authorList>
    </citation>
    <scope>NUCLEOTIDE SEQUENCE [LARGE SCALE GENOMIC DNA]</scope>
    <source>
        <strain evidence="6 7">CCMP1335</strain>
    </source>
</reference>
<dbReference type="KEGG" id="tps:THAPSDRAFT_262697"/>
<comment type="subcellular location">
    <subcellularLocation>
        <location evidence="1">Nucleus</location>
    </subcellularLocation>
</comment>
<gene>
    <name evidence="6" type="ORF">THAPSDRAFT_262697</name>
</gene>
<dbReference type="GO" id="GO:0005634">
    <property type="term" value="C:nucleus"/>
    <property type="evidence" value="ECO:0007669"/>
    <property type="project" value="UniProtKB-SubCell"/>
</dbReference>